<sequence length="94" mass="10518">MQQLLCHQEHAGEDRGPGSGHVGQAGRPEARVTGIKALYESELVDARRVLDETIRERAKFQIEIGKLQAELDELSKRSCMWVHTSMVCSLTKSL</sequence>
<name>A0ABM5ELU1_9SAUR</name>
<dbReference type="RefSeq" id="XP_072834120.1">
    <property type="nucleotide sequence ID" value="XM_072978019.1"/>
</dbReference>
<protein>
    <submittedName>
        <fullName evidence="5">Lamin-B1.S-like</fullName>
    </submittedName>
</protein>
<evidence type="ECO:0000313" key="5">
    <source>
        <dbReference type="RefSeq" id="XP_072834120.1"/>
    </source>
</evidence>
<reference evidence="5" key="1">
    <citation type="submission" date="2025-08" db="UniProtKB">
        <authorList>
            <consortium name="RefSeq"/>
        </authorList>
    </citation>
    <scope>IDENTIFICATION</scope>
</reference>
<evidence type="ECO:0000256" key="1">
    <source>
        <dbReference type="ARBA" id="ARBA00023054"/>
    </source>
</evidence>
<dbReference type="PANTHER" id="PTHR45721">
    <property type="entry name" value="LAMIN DM0-RELATED"/>
    <property type="match status" value="1"/>
</dbReference>
<evidence type="ECO:0000256" key="2">
    <source>
        <dbReference type="SAM" id="Coils"/>
    </source>
</evidence>
<proteinExistence type="predicted"/>
<dbReference type="Gene3D" id="1.20.5.1160">
    <property type="entry name" value="Vasodilator-stimulated phosphoprotein"/>
    <property type="match status" value="1"/>
</dbReference>
<organism evidence="4 5">
    <name type="scientific">Pogona vitticeps</name>
    <name type="common">central bearded dragon</name>
    <dbReference type="NCBI Taxonomy" id="103695"/>
    <lineage>
        <taxon>Eukaryota</taxon>
        <taxon>Metazoa</taxon>
        <taxon>Chordata</taxon>
        <taxon>Craniata</taxon>
        <taxon>Vertebrata</taxon>
        <taxon>Euteleostomi</taxon>
        <taxon>Lepidosauria</taxon>
        <taxon>Squamata</taxon>
        <taxon>Bifurcata</taxon>
        <taxon>Unidentata</taxon>
        <taxon>Episquamata</taxon>
        <taxon>Toxicofera</taxon>
        <taxon>Iguania</taxon>
        <taxon>Acrodonta</taxon>
        <taxon>Agamidae</taxon>
        <taxon>Amphibolurinae</taxon>
        <taxon>Pogona</taxon>
    </lineage>
</organism>
<accession>A0ABM5ELU1</accession>
<feature type="region of interest" description="Disordered" evidence="3">
    <location>
        <begin position="1"/>
        <end position="28"/>
    </location>
</feature>
<evidence type="ECO:0000313" key="4">
    <source>
        <dbReference type="Proteomes" id="UP001652642"/>
    </source>
</evidence>
<keyword evidence="4" id="KW-1185">Reference proteome</keyword>
<evidence type="ECO:0000256" key="3">
    <source>
        <dbReference type="SAM" id="MobiDB-lite"/>
    </source>
</evidence>
<gene>
    <name evidence="5" type="primary">LOC140701676</name>
</gene>
<keyword evidence="1 2" id="KW-0175">Coiled coil</keyword>
<dbReference type="GeneID" id="140701676"/>
<feature type="coiled-coil region" evidence="2">
    <location>
        <begin position="36"/>
        <end position="77"/>
    </location>
</feature>
<dbReference type="Proteomes" id="UP001652642">
    <property type="component" value="Chromosome 7"/>
</dbReference>
<feature type="compositionally biased region" description="Basic and acidic residues" evidence="3">
    <location>
        <begin position="7"/>
        <end position="16"/>
    </location>
</feature>
<dbReference type="PANTHER" id="PTHR45721:SF2">
    <property type="entry name" value="LAMIN-B2"/>
    <property type="match status" value="1"/>
</dbReference>